<keyword evidence="2" id="KW-1185">Reference proteome</keyword>
<proteinExistence type="predicted"/>
<reference evidence="1 2" key="1">
    <citation type="journal article" date="2021" name="BMC Genomics">
        <title>Datura genome reveals duplications of psychoactive alkaloid biosynthetic genes and high mutation rate following tissue culture.</title>
        <authorList>
            <person name="Rajewski A."/>
            <person name="Carter-House D."/>
            <person name="Stajich J."/>
            <person name="Litt A."/>
        </authorList>
    </citation>
    <scope>NUCLEOTIDE SEQUENCE [LARGE SCALE GENOMIC DNA]</scope>
    <source>
        <strain evidence="1">AR-01</strain>
    </source>
</reference>
<organism evidence="1 2">
    <name type="scientific">Datura stramonium</name>
    <name type="common">Jimsonweed</name>
    <name type="synonym">Common thornapple</name>
    <dbReference type="NCBI Taxonomy" id="4076"/>
    <lineage>
        <taxon>Eukaryota</taxon>
        <taxon>Viridiplantae</taxon>
        <taxon>Streptophyta</taxon>
        <taxon>Embryophyta</taxon>
        <taxon>Tracheophyta</taxon>
        <taxon>Spermatophyta</taxon>
        <taxon>Magnoliopsida</taxon>
        <taxon>eudicotyledons</taxon>
        <taxon>Gunneridae</taxon>
        <taxon>Pentapetalae</taxon>
        <taxon>asterids</taxon>
        <taxon>lamiids</taxon>
        <taxon>Solanales</taxon>
        <taxon>Solanaceae</taxon>
        <taxon>Solanoideae</taxon>
        <taxon>Datureae</taxon>
        <taxon>Datura</taxon>
    </lineage>
</organism>
<comment type="caution">
    <text evidence="1">The sequence shown here is derived from an EMBL/GenBank/DDBJ whole genome shotgun (WGS) entry which is preliminary data.</text>
</comment>
<name>A0ABS8WHW2_DATST</name>
<accession>A0ABS8WHW2</accession>
<evidence type="ECO:0000313" key="1">
    <source>
        <dbReference type="EMBL" id="MCE3049589.1"/>
    </source>
</evidence>
<dbReference type="Proteomes" id="UP000823775">
    <property type="component" value="Unassembled WGS sequence"/>
</dbReference>
<dbReference type="EMBL" id="JACEIK010007000">
    <property type="protein sequence ID" value="MCE3049589.1"/>
    <property type="molecule type" value="Genomic_DNA"/>
</dbReference>
<evidence type="ECO:0000313" key="2">
    <source>
        <dbReference type="Proteomes" id="UP000823775"/>
    </source>
</evidence>
<protein>
    <submittedName>
        <fullName evidence="1">Uncharacterized protein</fullName>
    </submittedName>
</protein>
<sequence>DGTTGGGSRARAYQERAQIMGQADPQPKVVNGVLTVVPTVVLPTNVMMRLLNALGALVRNHGGLPVSQTTLQMQTQVQLNVAAI</sequence>
<gene>
    <name evidence="1" type="ORF">HAX54_045348</name>
</gene>
<feature type="non-terminal residue" evidence="1">
    <location>
        <position position="1"/>
    </location>
</feature>